<gene>
    <name evidence="1" type="ORF">PG996_015549</name>
</gene>
<protein>
    <submittedName>
        <fullName evidence="1">Uncharacterized protein</fullName>
    </submittedName>
</protein>
<evidence type="ECO:0000313" key="1">
    <source>
        <dbReference type="EMBL" id="KAK8047485.1"/>
    </source>
</evidence>
<dbReference type="EMBL" id="JAQQWM010000009">
    <property type="protein sequence ID" value="KAK8047485.1"/>
    <property type="molecule type" value="Genomic_DNA"/>
</dbReference>
<sequence>MPRLETLPQEILLHILRDVVESQQSNTIFPECRQSYGLRYPGMEIHYPHSGVTKWYGRKIKDRSHWKLVRVWLALNTTGRIIRRIGTEVYYDVVRFATHSILPQQLQQPGLRDTSSSQLVQNQLLPPLDLSRIKNVVFVDHYANLPSGRLVAVPQRLSLLPRLRNCTLVFDYVSAHGDDQKAALPWMTPYSTLRKAVTNAPTWNAKDQDGAATISELRDLLHVIGVPSNIHIDIAIPLKVNGDRVRRRQTMGGLRDINFPLLREKAAALEEAGMGTGFRSEQGSLTWKEEWVAALES</sequence>
<keyword evidence="2" id="KW-1185">Reference proteome</keyword>
<dbReference type="Proteomes" id="UP001446871">
    <property type="component" value="Unassembled WGS sequence"/>
</dbReference>
<reference evidence="1 2" key="1">
    <citation type="submission" date="2023-01" db="EMBL/GenBank/DDBJ databases">
        <title>Analysis of 21 Apiospora genomes using comparative genomics revels a genus with tremendous synthesis potential of carbohydrate active enzymes and secondary metabolites.</title>
        <authorList>
            <person name="Sorensen T."/>
        </authorList>
    </citation>
    <scope>NUCLEOTIDE SEQUENCE [LARGE SCALE GENOMIC DNA]</scope>
    <source>
        <strain evidence="1 2">CBS 83171</strain>
    </source>
</reference>
<comment type="caution">
    <text evidence="1">The sequence shown here is derived from an EMBL/GenBank/DDBJ whole genome shotgun (WGS) entry which is preliminary data.</text>
</comment>
<name>A0ABR1TLF4_9PEZI</name>
<accession>A0ABR1TLF4</accession>
<proteinExistence type="predicted"/>
<evidence type="ECO:0000313" key="2">
    <source>
        <dbReference type="Proteomes" id="UP001446871"/>
    </source>
</evidence>
<organism evidence="1 2">
    <name type="scientific">Apiospora saccharicola</name>
    <dbReference type="NCBI Taxonomy" id="335842"/>
    <lineage>
        <taxon>Eukaryota</taxon>
        <taxon>Fungi</taxon>
        <taxon>Dikarya</taxon>
        <taxon>Ascomycota</taxon>
        <taxon>Pezizomycotina</taxon>
        <taxon>Sordariomycetes</taxon>
        <taxon>Xylariomycetidae</taxon>
        <taxon>Amphisphaeriales</taxon>
        <taxon>Apiosporaceae</taxon>
        <taxon>Apiospora</taxon>
    </lineage>
</organism>